<dbReference type="GO" id="GO:0051082">
    <property type="term" value="F:unfolded protein binding"/>
    <property type="evidence" value="ECO:0007669"/>
    <property type="project" value="TreeGrafter"/>
</dbReference>
<dbReference type="GO" id="GO:0005737">
    <property type="term" value="C:cytoplasm"/>
    <property type="evidence" value="ECO:0007669"/>
    <property type="project" value="UniProtKB-SubCell"/>
</dbReference>
<reference evidence="9" key="2">
    <citation type="submission" date="2021-04" db="EMBL/GenBank/DDBJ databases">
        <authorList>
            <person name="Podell S."/>
        </authorList>
    </citation>
    <scope>NUCLEOTIDE SEQUENCE</scope>
    <source>
        <strain evidence="9">Hildebrandi</strain>
    </source>
</reference>
<dbReference type="Pfam" id="PF14050">
    <property type="entry name" value="Nudc_N"/>
    <property type="match status" value="1"/>
</dbReference>
<proteinExistence type="inferred from homology"/>
<evidence type="ECO:0000256" key="1">
    <source>
        <dbReference type="ARBA" id="ARBA00004496"/>
    </source>
</evidence>
<evidence type="ECO:0000256" key="2">
    <source>
        <dbReference type="ARBA" id="ARBA00010513"/>
    </source>
</evidence>
<dbReference type="FunFam" id="2.60.40.790:FF:000001">
    <property type="entry name" value="Nuclear migration protein nudC"/>
    <property type="match status" value="1"/>
</dbReference>
<dbReference type="Pfam" id="PF04969">
    <property type="entry name" value="CS"/>
    <property type="match status" value="1"/>
</dbReference>
<dbReference type="InterPro" id="IPR037898">
    <property type="entry name" value="NudC_fam"/>
</dbReference>
<evidence type="ECO:0000256" key="6">
    <source>
        <dbReference type="ARBA" id="ARBA00030427"/>
    </source>
</evidence>
<keyword evidence="10" id="KW-1185">Reference proteome</keyword>
<dbReference type="GO" id="GO:0006457">
    <property type="term" value="P:protein folding"/>
    <property type="evidence" value="ECO:0007669"/>
    <property type="project" value="TreeGrafter"/>
</dbReference>
<dbReference type="OrthoDB" id="416217at2759"/>
<dbReference type="PANTHER" id="PTHR12356">
    <property type="entry name" value="NUCLEAR MOVEMENT PROTEIN NUDC"/>
    <property type="match status" value="1"/>
</dbReference>
<keyword evidence="5" id="KW-0597">Phosphoprotein</keyword>
<comment type="similarity">
    <text evidence="2">Belongs to the nudC family.</text>
</comment>
<feature type="compositionally biased region" description="Low complexity" evidence="7">
    <location>
        <begin position="79"/>
        <end position="106"/>
    </location>
</feature>
<dbReference type="PROSITE" id="PS51203">
    <property type="entry name" value="CS"/>
    <property type="match status" value="1"/>
</dbReference>
<dbReference type="CDD" id="cd06467">
    <property type="entry name" value="p23_NUDC_like"/>
    <property type="match status" value="1"/>
</dbReference>
<feature type="compositionally biased region" description="Acidic residues" evidence="7">
    <location>
        <begin position="118"/>
        <end position="129"/>
    </location>
</feature>
<protein>
    <recommendedName>
        <fullName evidence="3">Nuclear migration protein nudC</fullName>
    </recommendedName>
    <alternativeName>
        <fullName evidence="6">Nuclear distribution protein C homolog</fullName>
    </alternativeName>
</protein>
<dbReference type="AlphaFoldDB" id="A0A9K3KG11"/>
<accession>A0A9K3KG11</accession>
<name>A0A9K3KG11_9STRA</name>
<evidence type="ECO:0000313" key="9">
    <source>
        <dbReference type="EMBL" id="KAG7342832.1"/>
    </source>
</evidence>
<comment type="caution">
    <text evidence="9">The sequence shown here is derived from an EMBL/GenBank/DDBJ whole genome shotgun (WGS) entry which is preliminary data.</text>
</comment>
<evidence type="ECO:0000256" key="4">
    <source>
        <dbReference type="ARBA" id="ARBA00022490"/>
    </source>
</evidence>
<organism evidence="9 10">
    <name type="scientific">Nitzschia inconspicua</name>
    <dbReference type="NCBI Taxonomy" id="303405"/>
    <lineage>
        <taxon>Eukaryota</taxon>
        <taxon>Sar</taxon>
        <taxon>Stramenopiles</taxon>
        <taxon>Ochrophyta</taxon>
        <taxon>Bacillariophyta</taxon>
        <taxon>Bacillariophyceae</taxon>
        <taxon>Bacillariophycidae</taxon>
        <taxon>Bacillariales</taxon>
        <taxon>Bacillariaceae</taxon>
        <taxon>Nitzschia</taxon>
    </lineage>
</organism>
<dbReference type="InterPro" id="IPR007052">
    <property type="entry name" value="CS_dom"/>
</dbReference>
<reference evidence="9" key="1">
    <citation type="journal article" date="2021" name="Sci. Rep.">
        <title>Diploid genomic architecture of Nitzschia inconspicua, an elite biomass production diatom.</title>
        <authorList>
            <person name="Oliver A."/>
            <person name="Podell S."/>
            <person name="Pinowska A."/>
            <person name="Traller J.C."/>
            <person name="Smith S.R."/>
            <person name="McClure R."/>
            <person name="Beliaev A."/>
            <person name="Bohutskyi P."/>
            <person name="Hill E.A."/>
            <person name="Rabines A."/>
            <person name="Zheng H."/>
            <person name="Allen L.Z."/>
            <person name="Kuo A."/>
            <person name="Grigoriev I.V."/>
            <person name="Allen A.E."/>
            <person name="Hazlebeck D."/>
            <person name="Allen E.E."/>
        </authorList>
    </citation>
    <scope>NUCLEOTIDE SEQUENCE</scope>
    <source>
        <strain evidence="9">Hildebrandi</strain>
    </source>
</reference>
<keyword evidence="4" id="KW-0963">Cytoplasm</keyword>
<dbReference type="Proteomes" id="UP000693970">
    <property type="component" value="Unassembled WGS sequence"/>
</dbReference>
<evidence type="ECO:0000256" key="3">
    <source>
        <dbReference type="ARBA" id="ARBA00017641"/>
    </source>
</evidence>
<comment type="subcellular location">
    <subcellularLocation>
        <location evidence="1">Cytoplasm</location>
    </subcellularLocation>
</comment>
<evidence type="ECO:0000313" key="10">
    <source>
        <dbReference type="Proteomes" id="UP000693970"/>
    </source>
</evidence>
<dbReference type="InterPro" id="IPR025934">
    <property type="entry name" value="NudC_N_dom"/>
</dbReference>
<gene>
    <name evidence="9" type="ORF">IV203_020776</name>
</gene>
<evidence type="ECO:0000256" key="7">
    <source>
        <dbReference type="SAM" id="MobiDB-lite"/>
    </source>
</evidence>
<dbReference type="PANTHER" id="PTHR12356:SF3">
    <property type="entry name" value="NUCLEAR MIGRATION PROTEIN NUDC"/>
    <property type="match status" value="1"/>
</dbReference>
<evidence type="ECO:0000259" key="8">
    <source>
        <dbReference type="PROSITE" id="PS51203"/>
    </source>
</evidence>
<feature type="region of interest" description="Disordered" evidence="7">
    <location>
        <begin position="69"/>
        <end position="222"/>
    </location>
</feature>
<dbReference type="EMBL" id="JAGRRH010000024">
    <property type="protein sequence ID" value="KAG7342832.1"/>
    <property type="molecule type" value="Genomic_DNA"/>
</dbReference>
<feature type="compositionally biased region" description="Basic and acidic residues" evidence="7">
    <location>
        <begin position="138"/>
        <end position="159"/>
    </location>
</feature>
<sequence length="385" mass="42686">MSFDGDDDPRFDGLYMNVAQTTHGIEPLLDTVFGFLRRKTDFFAGPPGASDGMAAAIAKVNEVLQKHADRYQKEHRSQTKTSNNKNKKTTTTPTSKQASSSTTTTTVVEQPFKKPKEEEEDDDEEEEIVEMGSGGDFDISKNQKPTEKPIVKSLTEEKQTASNNNDTTFPDTTATPPSTSISATVSTGGNNNNKNDNKNDDDEDEEEDNSPPPVGNGGTVPGKYVWTQTLAEVMVTVPVPDHTRGRDLQVTIGRSHLKVVLKAAATEKRVLVDADLTKTVIMDDSFWTVEDGNRLVINLQKQNQMEWWDSVCKGDPTINVRKINPENSSLSDLDGETRKTVEKMMFDQRQKALGLPTSDEQSKLDVLENFKKQHPELDFSNAKIS</sequence>
<evidence type="ECO:0000256" key="5">
    <source>
        <dbReference type="ARBA" id="ARBA00022553"/>
    </source>
</evidence>
<feature type="compositionally biased region" description="Low complexity" evidence="7">
    <location>
        <begin position="162"/>
        <end position="194"/>
    </location>
</feature>
<feature type="compositionally biased region" description="Acidic residues" evidence="7">
    <location>
        <begin position="199"/>
        <end position="209"/>
    </location>
</feature>
<feature type="domain" description="CS" evidence="8">
    <location>
        <begin position="219"/>
        <end position="312"/>
    </location>
</feature>